<dbReference type="EMBL" id="JAADJG010000161">
    <property type="protein sequence ID" value="KAF4453169.1"/>
    <property type="molecule type" value="Genomic_DNA"/>
</dbReference>
<keyword evidence="2" id="KW-0521">NADP</keyword>
<evidence type="ECO:0000313" key="5">
    <source>
        <dbReference type="EMBL" id="KAF4453169.1"/>
    </source>
</evidence>
<evidence type="ECO:0000256" key="3">
    <source>
        <dbReference type="ARBA" id="ARBA00023002"/>
    </source>
</evidence>
<dbReference type="PANTHER" id="PTHR42748">
    <property type="entry name" value="NITROGEN METABOLITE REPRESSION PROTEIN NMRA FAMILY MEMBER"/>
    <property type="match status" value="1"/>
</dbReference>
<dbReference type="GO" id="GO:0005634">
    <property type="term" value="C:nucleus"/>
    <property type="evidence" value="ECO:0007669"/>
    <property type="project" value="TreeGrafter"/>
</dbReference>
<reference evidence="5" key="1">
    <citation type="submission" date="2020-01" db="EMBL/GenBank/DDBJ databases">
        <title>Identification and distribution of gene clusters putatively required for synthesis of sphingolipid metabolism inhibitors in phylogenetically diverse species of the filamentous fungus Fusarium.</title>
        <authorList>
            <person name="Kim H.-S."/>
            <person name="Busman M."/>
            <person name="Brown D.W."/>
            <person name="Divon H."/>
            <person name="Uhlig S."/>
            <person name="Proctor R.H."/>
        </authorList>
    </citation>
    <scope>NUCLEOTIDE SEQUENCE</scope>
    <source>
        <strain evidence="5">NRRL 53441</strain>
    </source>
</reference>
<evidence type="ECO:0000256" key="2">
    <source>
        <dbReference type="ARBA" id="ARBA00022857"/>
    </source>
</evidence>
<organism evidence="5 6">
    <name type="scientific">Fusarium austroafricanum</name>
    <dbReference type="NCBI Taxonomy" id="2364996"/>
    <lineage>
        <taxon>Eukaryota</taxon>
        <taxon>Fungi</taxon>
        <taxon>Dikarya</taxon>
        <taxon>Ascomycota</taxon>
        <taxon>Pezizomycotina</taxon>
        <taxon>Sordariomycetes</taxon>
        <taxon>Hypocreomycetidae</taxon>
        <taxon>Hypocreales</taxon>
        <taxon>Nectriaceae</taxon>
        <taxon>Fusarium</taxon>
        <taxon>Fusarium concolor species complex</taxon>
    </lineage>
</organism>
<keyword evidence="3" id="KW-0560">Oxidoreductase</keyword>
<dbReference type="OrthoDB" id="419598at2759"/>
<sequence length="310" mass="34329">MSNTQNPTVYVVAATGAQGSAVCRQLRQLNWSVRATVRNLESPAAQALAQLGVALNRGDWDDEEALATGLAGCNKLFLALYPNFSNLDDERVWAQRILALAKKAGVEDIVYTSSISADAPEKRTLLSPNHLIFKSLFVKNVNEGMVQRADFAHWTILRPGFFMNNLLAPKARIYDDLLERGTWLTAMKPETKLNLIDTEDIARFAVAAMRDPERFHGHGIDLVGERLTAVQMMEVLSKAVGREMKAEFHSDEEVAKAIGTNPFIGSQVFLRDGEQCVDPEKVKAWGIAMGTFENFLAREKAAAVETYLSK</sequence>
<protein>
    <submittedName>
        <fullName evidence="5">NAD(P)H azoreductase</fullName>
    </submittedName>
</protein>
<evidence type="ECO:0000313" key="6">
    <source>
        <dbReference type="Proteomes" id="UP000605986"/>
    </source>
</evidence>
<evidence type="ECO:0000259" key="4">
    <source>
        <dbReference type="Pfam" id="PF05368"/>
    </source>
</evidence>
<dbReference type="InterPro" id="IPR036291">
    <property type="entry name" value="NAD(P)-bd_dom_sf"/>
</dbReference>
<keyword evidence="6" id="KW-1185">Reference proteome</keyword>
<dbReference type="Gene3D" id="3.40.50.720">
    <property type="entry name" value="NAD(P)-binding Rossmann-like Domain"/>
    <property type="match status" value="1"/>
</dbReference>
<dbReference type="Proteomes" id="UP000605986">
    <property type="component" value="Unassembled WGS sequence"/>
</dbReference>
<proteinExistence type="inferred from homology"/>
<dbReference type="GO" id="GO:0016491">
    <property type="term" value="F:oxidoreductase activity"/>
    <property type="evidence" value="ECO:0007669"/>
    <property type="project" value="UniProtKB-KW"/>
</dbReference>
<dbReference type="SUPFAM" id="SSF51735">
    <property type="entry name" value="NAD(P)-binding Rossmann-fold domains"/>
    <property type="match status" value="1"/>
</dbReference>
<dbReference type="PANTHER" id="PTHR42748:SF30">
    <property type="entry name" value="NMRA-LIKE DOMAIN-CONTAINING PROTEIN"/>
    <property type="match status" value="1"/>
</dbReference>
<dbReference type="AlphaFoldDB" id="A0A8H4KP49"/>
<dbReference type="Pfam" id="PF05368">
    <property type="entry name" value="NmrA"/>
    <property type="match status" value="1"/>
</dbReference>
<dbReference type="InterPro" id="IPR008030">
    <property type="entry name" value="NmrA-like"/>
</dbReference>
<comment type="similarity">
    <text evidence="1">Belongs to the NmrA-type oxidoreductase family.</text>
</comment>
<name>A0A8H4KP49_9HYPO</name>
<accession>A0A8H4KP49</accession>
<gene>
    <name evidence="5" type="ORF">F53441_4108</name>
</gene>
<comment type="caution">
    <text evidence="5">The sequence shown here is derived from an EMBL/GenBank/DDBJ whole genome shotgun (WGS) entry which is preliminary data.</text>
</comment>
<dbReference type="InterPro" id="IPR051164">
    <property type="entry name" value="NmrA-like_oxidored"/>
</dbReference>
<evidence type="ECO:0000256" key="1">
    <source>
        <dbReference type="ARBA" id="ARBA00006328"/>
    </source>
</evidence>
<feature type="domain" description="NmrA-like" evidence="4">
    <location>
        <begin position="7"/>
        <end position="261"/>
    </location>
</feature>